<feature type="domain" description="Thiamine pyrophosphate enzyme TPP-binding" evidence="5">
    <location>
        <begin position="383"/>
        <end position="529"/>
    </location>
</feature>
<proteinExistence type="inferred from homology"/>
<evidence type="ECO:0000259" key="4">
    <source>
        <dbReference type="Pfam" id="PF00205"/>
    </source>
</evidence>
<dbReference type="InterPro" id="IPR029061">
    <property type="entry name" value="THDP-binding"/>
</dbReference>
<reference evidence="7 8" key="1">
    <citation type="submission" date="2019-07" db="EMBL/GenBank/DDBJ databases">
        <authorList>
            <person name="Zhu P."/>
        </authorList>
    </citation>
    <scope>NUCLEOTIDE SEQUENCE [LARGE SCALE GENOMIC DNA]</scope>
    <source>
        <strain evidence="7 8">SSL-25</strain>
    </source>
</reference>
<keyword evidence="8" id="KW-1185">Reference proteome</keyword>
<dbReference type="InterPro" id="IPR047210">
    <property type="entry name" value="TPP_PYR_POXB-like"/>
</dbReference>
<evidence type="ECO:0000313" key="8">
    <source>
        <dbReference type="Proteomes" id="UP000320580"/>
    </source>
</evidence>
<dbReference type="InterPro" id="IPR047211">
    <property type="entry name" value="POXB-like"/>
</dbReference>
<dbReference type="NCBIfam" id="NF006591">
    <property type="entry name" value="PRK09124.1"/>
    <property type="match status" value="1"/>
</dbReference>
<dbReference type="KEGG" id="sqz:FQU76_27470"/>
<dbReference type="Pfam" id="PF00205">
    <property type="entry name" value="TPP_enzyme_M"/>
    <property type="match status" value="1"/>
</dbReference>
<evidence type="ECO:0000313" key="7">
    <source>
        <dbReference type="EMBL" id="QDY79653.1"/>
    </source>
</evidence>
<evidence type="ECO:0000259" key="6">
    <source>
        <dbReference type="Pfam" id="PF02776"/>
    </source>
</evidence>
<dbReference type="SUPFAM" id="SSF52518">
    <property type="entry name" value="Thiamin diphosphate-binding fold (THDP-binding)"/>
    <property type="match status" value="2"/>
</dbReference>
<accession>A0A5B8JPN0</accession>
<dbReference type="PANTHER" id="PTHR42981:SF2">
    <property type="entry name" value="PYRUVATE DEHYDROGENASE [UBIQUINONE]"/>
    <property type="match status" value="1"/>
</dbReference>
<protein>
    <submittedName>
        <fullName evidence="7">Pyruvate dehydrogenase</fullName>
    </submittedName>
</protein>
<dbReference type="GO" id="GO:0000287">
    <property type="term" value="F:magnesium ion binding"/>
    <property type="evidence" value="ECO:0007669"/>
    <property type="project" value="InterPro"/>
</dbReference>
<dbReference type="CDD" id="cd07039">
    <property type="entry name" value="TPP_PYR_POX"/>
    <property type="match status" value="1"/>
</dbReference>
<dbReference type="InterPro" id="IPR012000">
    <property type="entry name" value="Thiamin_PyroP_enz_cen_dom"/>
</dbReference>
<gene>
    <name evidence="7" type="ORF">FQU76_27470</name>
</gene>
<feature type="domain" description="Thiamine pyrophosphate enzyme N-terminal TPP-binding" evidence="6">
    <location>
        <begin position="5"/>
        <end position="120"/>
    </location>
</feature>
<comment type="similarity">
    <text evidence="1 3">Belongs to the TPP enzyme family.</text>
</comment>
<dbReference type="GO" id="GO:0030976">
    <property type="term" value="F:thiamine pyrophosphate binding"/>
    <property type="evidence" value="ECO:0007669"/>
    <property type="project" value="InterPro"/>
</dbReference>
<dbReference type="PANTHER" id="PTHR42981">
    <property type="entry name" value="PYRUVATE DEHYDROGENASE [UBIQUINONE]"/>
    <property type="match status" value="1"/>
</dbReference>
<dbReference type="InterPro" id="IPR012001">
    <property type="entry name" value="Thiamin_PyroP_enz_TPP-bd_dom"/>
</dbReference>
<dbReference type="Proteomes" id="UP000320580">
    <property type="component" value="Chromosome"/>
</dbReference>
<evidence type="ECO:0000259" key="5">
    <source>
        <dbReference type="Pfam" id="PF02775"/>
    </source>
</evidence>
<dbReference type="Pfam" id="PF02776">
    <property type="entry name" value="TPP_enzyme_N"/>
    <property type="match status" value="1"/>
</dbReference>
<dbReference type="InterPro" id="IPR029035">
    <property type="entry name" value="DHS-like_NAD/FAD-binding_dom"/>
</dbReference>
<evidence type="ECO:0000256" key="1">
    <source>
        <dbReference type="ARBA" id="ARBA00007812"/>
    </source>
</evidence>
<dbReference type="EMBL" id="CP042266">
    <property type="protein sequence ID" value="QDY79653.1"/>
    <property type="molecule type" value="Genomic_DNA"/>
</dbReference>
<dbReference type="Gene3D" id="3.40.50.970">
    <property type="match status" value="2"/>
</dbReference>
<feature type="domain" description="Thiamine pyrophosphate enzyme central" evidence="4">
    <location>
        <begin position="192"/>
        <end position="320"/>
    </location>
</feature>
<dbReference type="NCBIfam" id="NF005114">
    <property type="entry name" value="PRK06546.1"/>
    <property type="match status" value="1"/>
</dbReference>
<dbReference type="Gene3D" id="3.40.50.1220">
    <property type="entry name" value="TPP-binding domain"/>
    <property type="match status" value="1"/>
</dbReference>
<dbReference type="SUPFAM" id="SSF52467">
    <property type="entry name" value="DHS-like NAD/FAD-binding domain"/>
    <property type="match status" value="1"/>
</dbReference>
<keyword evidence="2 3" id="KW-0786">Thiamine pyrophosphate</keyword>
<organism evidence="7 8">
    <name type="scientific">Streptomyces qinzhouensis</name>
    <dbReference type="NCBI Taxonomy" id="2599401"/>
    <lineage>
        <taxon>Bacteria</taxon>
        <taxon>Bacillati</taxon>
        <taxon>Actinomycetota</taxon>
        <taxon>Actinomycetes</taxon>
        <taxon>Kitasatosporales</taxon>
        <taxon>Streptomycetaceae</taxon>
        <taxon>Streptomyces</taxon>
    </lineage>
</organism>
<dbReference type="RefSeq" id="WP_146482938.1">
    <property type="nucleotide sequence ID" value="NZ_CP042266.1"/>
</dbReference>
<dbReference type="AlphaFoldDB" id="A0A5B8JPN0"/>
<name>A0A5B8JPN0_9ACTN</name>
<dbReference type="GO" id="GO:0003824">
    <property type="term" value="F:catalytic activity"/>
    <property type="evidence" value="ECO:0007669"/>
    <property type="project" value="InterPro"/>
</dbReference>
<dbReference type="InterPro" id="IPR011766">
    <property type="entry name" value="TPP_enzyme_TPP-bd"/>
</dbReference>
<dbReference type="Pfam" id="PF02775">
    <property type="entry name" value="TPP_enzyme_C"/>
    <property type="match status" value="1"/>
</dbReference>
<evidence type="ECO:0000256" key="3">
    <source>
        <dbReference type="RuleBase" id="RU362132"/>
    </source>
</evidence>
<sequence>MAKQNVAEQFVDILVRAGVQRLYGVVGDSLNPVVDAIRRNSGIDWIQVRHEETAAFAAGAEAQITGKLAACAGSCGPGNLHLINGLYDAHRSMAPVLALASHIPSSEIGLGYFQETHPDQLFRECSHYSELISNPKQMPRLLQTAIQHAVGQSGVSVVALPGDIADQQAPEKTVESALVTSRPSVRPGDGEIDKLVRMIDEADRVTLFCGSGTAGAHAEVMEFAERVKSPIGHALRGKEWIQYDNPFDVGMSGLLGYGAAYEATHECDLLILLGTDFPYNAFLPDDVRIAQVDIRPENLGRRSRLDLAVWGDVRETLRCLNSRVRVKSDRRFLDRMLKKHADALEGVVKAYTRKVEKHVPIHPEYVASVLDELADDDAVFTVDTGMCNVWAARYISPNGRRRIIGSFSHGSMANALPQAIGAQFTDRGRQVVSMSGDGGFTMMMGDFLTLVQYDLPVKVVLFNNSSLGMVDLEMLVAGLPSYGTHNKNPDFAAVARASGAYGVRVEKPRQLAGALKDALKHKGPALVDVVTDPNALSIPPKISAEMVTGFALSASKMVLDGGVGRMLQMARSNLRNVPRP</sequence>
<dbReference type="CDD" id="cd02014">
    <property type="entry name" value="TPP_POX"/>
    <property type="match status" value="1"/>
</dbReference>
<dbReference type="InterPro" id="IPR047212">
    <property type="entry name" value="TPP_POXB-like"/>
</dbReference>
<keyword evidence="7" id="KW-0670">Pyruvate</keyword>
<evidence type="ECO:0000256" key="2">
    <source>
        <dbReference type="ARBA" id="ARBA00023052"/>
    </source>
</evidence>
<dbReference type="OrthoDB" id="4959782at2"/>